<accession>A0A2C9DBZ0</accession>
<dbReference type="GO" id="GO:0004364">
    <property type="term" value="F:glutathione transferase activity"/>
    <property type="evidence" value="ECO:0007669"/>
    <property type="project" value="UniProtKB-EC"/>
</dbReference>
<dbReference type="SFLD" id="SFLDG01150">
    <property type="entry name" value="Main.1:_Beta-like"/>
    <property type="match status" value="1"/>
</dbReference>
<evidence type="ECO:0000259" key="2">
    <source>
        <dbReference type="PROSITE" id="PS50405"/>
    </source>
</evidence>
<dbReference type="InterPro" id="IPR010987">
    <property type="entry name" value="Glutathione-S-Trfase_C-like"/>
</dbReference>
<dbReference type="PANTHER" id="PTHR44051:SF8">
    <property type="entry name" value="GLUTATHIONE S-TRANSFERASE GSTA"/>
    <property type="match status" value="1"/>
</dbReference>
<dbReference type="InterPro" id="IPR004045">
    <property type="entry name" value="Glutathione_S-Trfase_N"/>
</dbReference>
<gene>
    <name evidence="3" type="primary">gstB_2</name>
    <name evidence="3" type="ORF">HDIA_4311</name>
</gene>
<dbReference type="PROSITE" id="PS50404">
    <property type="entry name" value="GST_NTER"/>
    <property type="match status" value="1"/>
</dbReference>
<sequence length="203" mass="22759">MLTLFHWKDACSLASLITLKEAELEHDVYVVNLPAGDQRKPEFLALNPKGRVPALKTDRGILTETPAILIYLAQLAPDKKLAPFDDPFALATLQSFNAFLCSTVHVAHAHRMRGSRWADEQSSFDDMQRRVPGNIADGCRQIEETMFAGPWVMGETFSVADPYLFVICSWTKVDGVDIADFPKLHDHFRRMSDRPSVQAALAM</sequence>
<dbReference type="SUPFAM" id="SSF52833">
    <property type="entry name" value="Thioredoxin-like"/>
    <property type="match status" value="1"/>
</dbReference>
<dbReference type="Gene3D" id="1.20.1050.10">
    <property type="match status" value="1"/>
</dbReference>
<organism evidence="3 4">
    <name type="scientific">Hartmannibacter diazotrophicus</name>
    <dbReference type="NCBI Taxonomy" id="1482074"/>
    <lineage>
        <taxon>Bacteria</taxon>
        <taxon>Pseudomonadati</taxon>
        <taxon>Pseudomonadota</taxon>
        <taxon>Alphaproteobacteria</taxon>
        <taxon>Hyphomicrobiales</taxon>
        <taxon>Pleomorphomonadaceae</taxon>
        <taxon>Hartmannibacter</taxon>
    </lineage>
</organism>
<evidence type="ECO:0000313" key="3">
    <source>
        <dbReference type="EMBL" id="SON57852.1"/>
    </source>
</evidence>
<dbReference type="CDD" id="cd03057">
    <property type="entry name" value="GST_N_Beta"/>
    <property type="match status" value="1"/>
</dbReference>
<reference evidence="4" key="1">
    <citation type="submission" date="2017-09" db="EMBL/GenBank/DDBJ databases">
        <title>Genome sequence of Nannocystis excedens DSM 71.</title>
        <authorList>
            <person name="Blom J."/>
        </authorList>
    </citation>
    <scope>NUCLEOTIDE SEQUENCE [LARGE SCALE GENOMIC DNA]</scope>
    <source>
        <strain evidence="4">type strain: E19</strain>
    </source>
</reference>
<dbReference type="InterPro" id="IPR040079">
    <property type="entry name" value="Glutathione_S-Trfase"/>
</dbReference>
<dbReference type="RefSeq" id="WP_099559081.1">
    <property type="nucleotide sequence ID" value="NZ_LT960614.1"/>
</dbReference>
<evidence type="ECO:0000313" key="4">
    <source>
        <dbReference type="Proteomes" id="UP000223606"/>
    </source>
</evidence>
<evidence type="ECO:0000259" key="1">
    <source>
        <dbReference type="PROSITE" id="PS50404"/>
    </source>
</evidence>
<dbReference type="Gene3D" id="3.40.30.10">
    <property type="entry name" value="Glutaredoxin"/>
    <property type="match status" value="1"/>
</dbReference>
<protein>
    <submittedName>
        <fullName evidence="3">Glutathione S-transferase GST-6.0</fullName>
        <ecNumber evidence="3">2.5.1.18</ecNumber>
    </submittedName>
</protein>
<dbReference type="SFLD" id="SFLDG00358">
    <property type="entry name" value="Main_(cytGST)"/>
    <property type="match status" value="1"/>
</dbReference>
<dbReference type="SFLD" id="SFLDS00019">
    <property type="entry name" value="Glutathione_Transferase_(cytos"/>
    <property type="match status" value="1"/>
</dbReference>
<feature type="domain" description="GST N-terminal" evidence="1">
    <location>
        <begin position="1"/>
        <end position="80"/>
    </location>
</feature>
<dbReference type="Proteomes" id="UP000223606">
    <property type="component" value="Chromosome 1"/>
</dbReference>
<dbReference type="AlphaFoldDB" id="A0A2C9DBZ0"/>
<dbReference type="Pfam" id="PF13409">
    <property type="entry name" value="GST_N_2"/>
    <property type="match status" value="1"/>
</dbReference>
<dbReference type="OrthoDB" id="7583243at2"/>
<feature type="domain" description="GST C-terminal" evidence="2">
    <location>
        <begin position="86"/>
        <end position="203"/>
    </location>
</feature>
<dbReference type="InterPro" id="IPR036249">
    <property type="entry name" value="Thioredoxin-like_sf"/>
</dbReference>
<name>A0A2C9DBZ0_9HYPH</name>
<dbReference type="InterPro" id="IPR036282">
    <property type="entry name" value="Glutathione-S-Trfase_C_sf"/>
</dbReference>
<dbReference type="CDD" id="cd03188">
    <property type="entry name" value="GST_C_Beta"/>
    <property type="match status" value="1"/>
</dbReference>
<dbReference type="EC" id="2.5.1.18" evidence="3"/>
<dbReference type="PROSITE" id="PS50405">
    <property type="entry name" value="GST_CTER"/>
    <property type="match status" value="1"/>
</dbReference>
<dbReference type="SUPFAM" id="SSF47616">
    <property type="entry name" value="GST C-terminal domain-like"/>
    <property type="match status" value="1"/>
</dbReference>
<keyword evidence="3" id="KW-0808">Transferase</keyword>
<keyword evidence="4" id="KW-1185">Reference proteome</keyword>
<dbReference type="EMBL" id="LT960614">
    <property type="protein sequence ID" value="SON57852.1"/>
    <property type="molecule type" value="Genomic_DNA"/>
</dbReference>
<dbReference type="PANTHER" id="PTHR44051">
    <property type="entry name" value="GLUTATHIONE S-TRANSFERASE-RELATED"/>
    <property type="match status" value="1"/>
</dbReference>
<dbReference type="KEGG" id="hdi:HDIA_4311"/>
<proteinExistence type="predicted"/>